<evidence type="ECO:0000256" key="2">
    <source>
        <dbReference type="ARBA" id="ARBA00006434"/>
    </source>
</evidence>
<feature type="transmembrane region" description="Helical" evidence="7">
    <location>
        <begin position="84"/>
        <end position="105"/>
    </location>
</feature>
<reference evidence="8 9" key="1">
    <citation type="submission" date="2018-10" db="EMBL/GenBank/DDBJ databases">
        <authorList>
            <consortium name="Pathogen Informatics"/>
        </authorList>
    </citation>
    <scope>NUCLEOTIDE SEQUENCE [LARGE SCALE GENOMIC DNA]</scope>
</reference>
<keyword evidence="4 7" id="KW-0812">Transmembrane</keyword>
<evidence type="ECO:0000256" key="6">
    <source>
        <dbReference type="ARBA" id="ARBA00023136"/>
    </source>
</evidence>
<evidence type="ECO:0000256" key="1">
    <source>
        <dbReference type="ARBA" id="ARBA00004141"/>
    </source>
</evidence>
<comment type="subcellular location">
    <subcellularLocation>
        <location evidence="1">Membrane</location>
        <topology evidence="1">Multi-pass membrane protein</topology>
    </subcellularLocation>
</comment>
<feature type="transmembrane region" description="Helical" evidence="7">
    <location>
        <begin position="245"/>
        <end position="270"/>
    </location>
</feature>
<protein>
    <submittedName>
        <fullName evidence="8">Uncharacterized protein</fullName>
    </submittedName>
</protein>
<dbReference type="PANTHER" id="PTHR46154">
    <property type="match status" value="1"/>
</dbReference>
<keyword evidence="6 7" id="KW-0472">Membrane</keyword>
<feature type="transmembrane region" description="Helical" evidence="7">
    <location>
        <begin position="43"/>
        <end position="64"/>
    </location>
</feature>
<dbReference type="AlphaFoldDB" id="A0A0R3UP58"/>
<evidence type="ECO:0000313" key="9">
    <source>
        <dbReference type="Proteomes" id="UP000267029"/>
    </source>
</evidence>
<dbReference type="EMBL" id="UXSR01005783">
    <property type="protein sequence ID" value="VDD83619.1"/>
    <property type="molecule type" value="Genomic_DNA"/>
</dbReference>
<organism evidence="8 9">
    <name type="scientific">Mesocestoides corti</name>
    <name type="common">Flatworm</name>
    <dbReference type="NCBI Taxonomy" id="53468"/>
    <lineage>
        <taxon>Eukaryota</taxon>
        <taxon>Metazoa</taxon>
        <taxon>Spiralia</taxon>
        <taxon>Lophotrochozoa</taxon>
        <taxon>Platyhelminthes</taxon>
        <taxon>Cestoda</taxon>
        <taxon>Eucestoda</taxon>
        <taxon>Cyclophyllidea</taxon>
        <taxon>Mesocestoididae</taxon>
        <taxon>Mesocestoides</taxon>
    </lineage>
</organism>
<feature type="transmembrane region" description="Helical" evidence="7">
    <location>
        <begin position="200"/>
        <end position="225"/>
    </location>
</feature>
<evidence type="ECO:0000313" key="8">
    <source>
        <dbReference type="EMBL" id="VDD83619.1"/>
    </source>
</evidence>
<dbReference type="Proteomes" id="UP000267029">
    <property type="component" value="Unassembled WGS sequence"/>
</dbReference>
<feature type="transmembrane region" description="Helical" evidence="7">
    <location>
        <begin position="577"/>
        <end position="599"/>
    </location>
</feature>
<feature type="transmembrane region" description="Helical" evidence="7">
    <location>
        <begin position="445"/>
        <end position="463"/>
    </location>
</feature>
<feature type="transmembrane region" description="Helical" evidence="7">
    <location>
        <begin position="152"/>
        <end position="179"/>
    </location>
</feature>
<feature type="transmembrane region" description="Helical" evidence="7">
    <location>
        <begin position="611"/>
        <end position="633"/>
    </location>
</feature>
<dbReference type="Gene3D" id="1.20.1730.10">
    <property type="entry name" value="Sodium/glucose cotransporter"/>
    <property type="match status" value="1"/>
</dbReference>
<feature type="transmembrane region" description="Helical" evidence="7">
    <location>
        <begin position="500"/>
        <end position="519"/>
    </location>
</feature>
<name>A0A0R3UP58_MESCO</name>
<dbReference type="OrthoDB" id="6275128at2759"/>
<dbReference type="GO" id="GO:0005886">
    <property type="term" value="C:plasma membrane"/>
    <property type="evidence" value="ECO:0007669"/>
    <property type="project" value="TreeGrafter"/>
</dbReference>
<accession>A0A0R3UP58</accession>
<dbReference type="InterPro" id="IPR031155">
    <property type="entry name" value="DUR"/>
</dbReference>
<evidence type="ECO:0000256" key="7">
    <source>
        <dbReference type="SAM" id="Phobius"/>
    </source>
</evidence>
<evidence type="ECO:0000256" key="3">
    <source>
        <dbReference type="ARBA" id="ARBA00022448"/>
    </source>
</evidence>
<feature type="transmembrane region" description="Helical" evidence="7">
    <location>
        <begin position="470"/>
        <end position="494"/>
    </location>
</feature>
<feature type="transmembrane region" description="Helical" evidence="7">
    <location>
        <begin position="12"/>
        <end position="31"/>
    </location>
</feature>
<comment type="similarity">
    <text evidence="2">Belongs to the sodium:solute symporter (SSF) (TC 2.A.21) family.</text>
</comment>
<keyword evidence="5 7" id="KW-1133">Transmembrane helix</keyword>
<proteinExistence type="inferred from homology"/>
<dbReference type="InterPro" id="IPR001734">
    <property type="entry name" value="Na/solute_symporter"/>
</dbReference>
<gene>
    <name evidence="8" type="ORF">MCOS_LOCUS9622</name>
</gene>
<evidence type="ECO:0000256" key="4">
    <source>
        <dbReference type="ARBA" id="ARBA00022692"/>
    </source>
</evidence>
<dbReference type="PROSITE" id="PS50283">
    <property type="entry name" value="NA_SOLUT_SYMP_3"/>
    <property type="match status" value="1"/>
</dbReference>
<evidence type="ECO:0000256" key="5">
    <source>
        <dbReference type="ARBA" id="ARBA00022989"/>
    </source>
</evidence>
<dbReference type="GO" id="GO:0015204">
    <property type="term" value="F:urea transmembrane transporter activity"/>
    <property type="evidence" value="ECO:0007669"/>
    <property type="project" value="InterPro"/>
</dbReference>
<feature type="transmembrane region" description="Helical" evidence="7">
    <location>
        <begin position="414"/>
        <end position="433"/>
    </location>
</feature>
<dbReference type="STRING" id="53468.A0A0R3UP58"/>
<feature type="transmembrane region" description="Helical" evidence="7">
    <location>
        <begin position="126"/>
        <end position="146"/>
    </location>
</feature>
<dbReference type="InterPro" id="IPR038377">
    <property type="entry name" value="Na/Glc_symporter_sf"/>
</dbReference>
<keyword evidence="3" id="KW-0813">Transport</keyword>
<dbReference type="PANTHER" id="PTHR46154:SF4">
    <property type="entry name" value="UREA ACTIVE TRANSPORTER"/>
    <property type="match status" value="1"/>
</dbReference>
<keyword evidence="9" id="KW-1185">Reference proteome</keyword>
<sequence>MEETYRSGGCQTSGLILAYFIARLSCFAAFFETTRAVLQGGIGGPYFQAIAASTAVTLFAPLSMELKTKAPGARTFLQVVNARFGTVIHCIYCFCALSVSIFALFHTHARVLAAVLETTMVRKKEVVVALFIFAIQSTLALGGISGTFSTSYVLMVFELFAVFLLGSATFFVGTFYPLGDCRHIVLLTKCQKVRNSNLPVLSFWSIPASLLALRTFGISMVHLVMDQSYWQGIFNSETETSGLNVVVSGFFFFPVPAIFGIVCGLGYYVLNMGYGQVLLSPEMEQLALIVYSVSDYLFGTFGTALVNTLIICSMTATTFTEVSAIANIFVADVYMTYLRPFRKISDVQSCILCGRKRSHCARIQERCRCGSMHACDDCQLDDMDRRNARRRIQNRPKCKVHGDYRKYVEHTKSVRSISVHIMLITLLLVDLVFDVKVVSKIDLRNYVSIICGSTVGSLYYTFYWPRINRLSVLAGVISGFIVGASFIVISAITYHDFMNEAALCVIFVGLVIPVLLTTITTKPLTEEEVSAVWEKTRSLNDPLLPWTEAYGKETGLRTEGRPRLDDVQRTYSFSTKLLRYICFFLVIFYLALLPAAVLMSQTLTAYFLGNMAYLLLLWLATSFIFLVTAPLVFEFEKAIKLQSNLKASSSTCQLRCQIGWRQWFIEEL</sequence>